<evidence type="ECO:0000313" key="2">
    <source>
        <dbReference type="Proteomes" id="UP000824049"/>
    </source>
</evidence>
<sequence>MKEHSSRKVNVLGTDVSVMRPEKAVNLTMDYMRRKGLEVVFFHSAESSLYCQNQSWAAETVQDCQLVLPGDSHMEMAVRHQRSDNEDQKGIGEFADEYLKRLFAKLNRESREIFAVMEKQEHLDSLQDYIGTSYPDIFQSGIVYDGDTPGKIVNEINANIPDIVFFCLPVEQQLMFVKEYAAMMNTRLCICIESVQPLIRKETENAPAFLQMLHLDGIWFRLKRESIIRKTVVGSIFKQKVLEDTGGGVPSETEKSRENEEK</sequence>
<organism evidence="1 2">
    <name type="scientific">Candidatus Anaerobutyricum stercoris</name>
    <dbReference type="NCBI Taxonomy" id="2838457"/>
    <lineage>
        <taxon>Bacteria</taxon>
        <taxon>Bacillati</taxon>
        <taxon>Bacillota</taxon>
        <taxon>Clostridia</taxon>
        <taxon>Lachnospirales</taxon>
        <taxon>Lachnospiraceae</taxon>
        <taxon>Anaerobutyricum</taxon>
    </lineage>
</organism>
<dbReference type="EMBL" id="DXBR01000075">
    <property type="protein sequence ID" value="HIZ39933.1"/>
    <property type="molecule type" value="Genomic_DNA"/>
</dbReference>
<name>A0A9D2ELX7_9FIRM</name>
<keyword evidence="1" id="KW-0808">Transferase</keyword>
<evidence type="ECO:0000313" key="1">
    <source>
        <dbReference type="EMBL" id="HIZ39933.1"/>
    </source>
</evidence>
<reference evidence="1" key="1">
    <citation type="journal article" date="2021" name="PeerJ">
        <title>Extensive microbial diversity within the chicken gut microbiome revealed by metagenomics and culture.</title>
        <authorList>
            <person name="Gilroy R."/>
            <person name="Ravi A."/>
            <person name="Getino M."/>
            <person name="Pursley I."/>
            <person name="Horton D.L."/>
            <person name="Alikhan N.F."/>
            <person name="Baker D."/>
            <person name="Gharbi K."/>
            <person name="Hall N."/>
            <person name="Watson M."/>
            <person name="Adriaenssens E.M."/>
            <person name="Foster-Nyarko E."/>
            <person name="Jarju S."/>
            <person name="Secka A."/>
            <person name="Antonio M."/>
            <person name="Oren A."/>
            <person name="Chaudhuri R.R."/>
            <person name="La Ragione R."/>
            <person name="Hildebrand F."/>
            <person name="Pallen M.J."/>
        </authorList>
    </citation>
    <scope>NUCLEOTIDE SEQUENCE</scope>
    <source>
        <strain evidence="1">CHK179-28034</strain>
    </source>
</reference>
<dbReference type="EC" id="2.4.1.-" evidence="1"/>
<dbReference type="Proteomes" id="UP000824049">
    <property type="component" value="Unassembled WGS sequence"/>
</dbReference>
<gene>
    <name evidence="1" type="ORF">H9968_08420</name>
</gene>
<dbReference type="InterPro" id="IPR004629">
    <property type="entry name" value="WecG_TagA_CpsF"/>
</dbReference>
<dbReference type="AlphaFoldDB" id="A0A9D2ELX7"/>
<accession>A0A9D2ELX7</accession>
<protein>
    <submittedName>
        <fullName evidence="1">WecB/TagA/CpsF family glycosyltransferase</fullName>
        <ecNumber evidence="1">2.4.1.-</ecNumber>
    </submittedName>
</protein>
<reference evidence="1" key="2">
    <citation type="submission" date="2021-04" db="EMBL/GenBank/DDBJ databases">
        <authorList>
            <person name="Gilroy R."/>
        </authorList>
    </citation>
    <scope>NUCLEOTIDE SEQUENCE</scope>
    <source>
        <strain evidence="1">CHK179-28034</strain>
    </source>
</reference>
<dbReference type="Pfam" id="PF03808">
    <property type="entry name" value="Glyco_tran_WecG"/>
    <property type="match status" value="1"/>
</dbReference>
<dbReference type="GO" id="GO:0016757">
    <property type="term" value="F:glycosyltransferase activity"/>
    <property type="evidence" value="ECO:0007669"/>
    <property type="project" value="UniProtKB-KW"/>
</dbReference>
<keyword evidence="1" id="KW-0328">Glycosyltransferase</keyword>
<proteinExistence type="predicted"/>
<comment type="caution">
    <text evidence="1">The sequence shown here is derived from an EMBL/GenBank/DDBJ whole genome shotgun (WGS) entry which is preliminary data.</text>
</comment>